<feature type="non-terminal residue" evidence="1">
    <location>
        <position position="1"/>
    </location>
</feature>
<keyword evidence="2" id="KW-1185">Reference proteome</keyword>
<evidence type="ECO:0000313" key="2">
    <source>
        <dbReference type="Proteomes" id="UP000265520"/>
    </source>
</evidence>
<organism evidence="1 2">
    <name type="scientific">Trifolium medium</name>
    <dbReference type="NCBI Taxonomy" id="97028"/>
    <lineage>
        <taxon>Eukaryota</taxon>
        <taxon>Viridiplantae</taxon>
        <taxon>Streptophyta</taxon>
        <taxon>Embryophyta</taxon>
        <taxon>Tracheophyta</taxon>
        <taxon>Spermatophyta</taxon>
        <taxon>Magnoliopsida</taxon>
        <taxon>eudicotyledons</taxon>
        <taxon>Gunneridae</taxon>
        <taxon>Pentapetalae</taxon>
        <taxon>rosids</taxon>
        <taxon>fabids</taxon>
        <taxon>Fabales</taxon>
        <taxon>Fabaceae</taxon>
        <taxon>Papilionoideae</taxon>
        <taxon>50 kb inversion clade</taxon>
        <taxon>NPAAA clade</taxon>
        <taxon>Hologalegina</taxon>
        <taxon>IRL clade</taxon>
        <taxon>Trifolieae</taxon>
        <taxon>Trifolium</taxon>
    </lineage>
</organism>
<dbReference type="AlphaFoldDB" id="A0A392TJI8"/>
<reference evidence="1 2" key="1">
    <citation type="journal article" date="2018" name="Front. Plant Sci.">
        <title>Red Clover (Trifolium pratense) and Zigzag Clover (T. medium) - A Picture of Genomic Similarities and Differences.</title>
        <authorList>
            <person name="Dluhosova J."/>
            <person name="Istvanek J."/>
            <person name="Nedelnik J."/>
            <person name="Repkova J."/>
        </authorList>
    </citation>
    <scope>NUCLEOTIDE SEQUENCE [LARGE SCALE GENOMIC DNA]</scope>
    <source>
        <strain evidence="2">cv. 10/8</strain>
        <tissue evidence="1">Leaf</tissue>
    </source>
</reference>
<dbReference type="Proteomes" id="UP000265520">
    <property type="component" value="Unassembled WGS sequence"/>
</dbReference>
<evidence type="ECO:0008006" key="3">
    <source>
        <dbReference type="Google" id="ProtNLM"/>
    </source>
</evidence>
<accession>A0A392TJI8</accession>
<evidence type="ECO:0000313" key="1">
    <source>
        <dbReference type="EMBL" id="MCI60764.1"/>
    </source>
</evidence>
<dbReference type="EMBL" id="LXQA010587664">
    <property type="protein sequence ID" value="MCI60764.1"/>
    <property type="molecule type" value="Genomic_DNA"/>
</dbReference>
<proteinExistence type="predicted"/>
<comment type="caution">
    <text evidence="1">The sequence shown here is derived from an EMBL/GenBank/DDBJ whole genome shotgun (WGS) entry which is preliminary data.</text>
</comment>
<name>A0A392TJI8_9FABA</name>
<protein>
    <recommendedName>
        <fullName evidence="3">Retrotransposon gag domain-containing protein</fullName>
    </recommendedName>
</protein>
<sequence length="67" mass="7448">SSINNLKQGTKSVLDYFTELKSLWEELNSHRPLPSCTCVHQCRCPAFAIGAKLSPRGSSDSVLDWPQ</sequence>